<feature type="region of interest" description="Disordered" evidence="4">
    <location>
        <begin position="1"/>
        <end position="40"/>
    </location>
</feature>
<keyword evidence="5" id="KW-0472">Membrane</keyword>
<reference evidence="8 9" key="1">
    <citation type="submission" date="2018-05" db="EMBL/GenBank/DDBJ databases">
        <title>Draft Genome Sequence of Arthrobacter cumminsii IME1328, Isolated from a Patient Who Suffered from Foot Ulcers in China.</title>
        <authorList>
            <person name="Li M."/>
            <person name="Jiang Z."/>
            <person name="Sun Q."/>
            <person name="Tong Y."/>
        </authorList>
    </citation>
    <scope>NUCLEOTIDE SEQUENCE [LARGE SCALE GENOMIC DNA]</scope>
    <source>
        <strain evidence="8 9">IME1328</strain>
    </source>
</reference>
<dbReference type="SUPFAM" id="SSF53474">
    <property type="entry name" value="alpha/beta-Hydrolases"/>
    <property type="match status" value="1"/>
</dbReference>
<dbReference type="EMBL" id="QFWG01000006">
    <property type="protein sequence ID" value="PWI27764.1"/>
    <property type="molecule type" value="Genomic_DNA"/>
</dbReference>
<dbReference type="PANTHER" id="PTHR43248">
    <property type="entry name" value="2-SUCCINYL-6-HYDROXY-2,4-CYCLOHEXADIENE-1-CARBOXYLATE SYNTHASE"/>
    <property type="match status" value="1"/>
</dbReference>
<proteinExistence type="inferred from homology"/>
<evidence type="ECO:0000259" key="6">
    <source>
        <dbReference type="Pfam" id="PF00561"/>
    </source>
</evidence>
<accession>A0ABX5L6D1</accession>
<dbReference type="InterPro" id="IPR029058">
    <property type="entry name" value="AB_hydrolase_fold"/>
</dbReference>
<evidence type="ECO:0000256" key="4">
    <source>
        <dbReference type="SAM" id="MobiDB-lite"/>
    </source>
</evidence>
<dbReference type="InterPro" id="IPR051601">
    <property type="entry name" value="Serine_prot/Carboxylest_S33"/>
</dbReference>
<evidence type="ECO:0000256" key="5">
    <source>
        <dbReference type="SAM" id="Phobius"/>
    </source>
</evidence>
<dbReference type="Pfam" id="PF08386">
    <property type="entry name" value="Abhydrolase_4"/>
    <property type="match status" value="1"/>
</dbReference>
<dbReference type="Pfam" id="PF00561">
    <property type="entry name" value="Abhydrolase_1"/>
    <property type="match status" value="1"/>
</dbReference>
<dbReference type="Gene3D" id="3.40.50.1820">
    <property type="entry name" value="alpha/beta hydrolase"/>
    <property type="match status" value="1"/>
</dbReference>
<keyword evidence="5" id="KW-1133">Transmembrane helix</keyword>
<comment type="similarity">
    <text evidence="1">Belongs to the peptidase S33 family.</text>
</comment>
<evidence type="ECO:0000313" key="8">
    <source>
        <dbReference type="EMBL" id="PWI27764.1"/>
    </source>
</evidence>
<evidence type="ECO:0000256" key="3">
    <source>
        <dbReference type="ARBA" id="ARBA00022801"/>
    </source>
</evidence>
<feature type="compositionally biased region" description="Polar residues" evidence="4">
    <location>
        <begin position="11"/>
        <end position="32"/>
    </location>
</feature>
<comment type="caution">
    <text evidence="8">The sequence shown here is derived from an EMBL/GenBank/DDBJ whole genome shotgun (WGS) entry which is preliminary data.</text>
</comment>
<dbReference type="InterPro" id="IPR000073">
    <property type="entry name" value="AB_hydrolase_1"/>
</dbReference>
<keyword evidence="3 8" id="KW-0378">Hydrolase</keyword>
<dbReference type="InterPro" id="IPR013595">
    <property type="entry name" value="Pept_S33_TAP-like_C"/>
</dbReference>
<feature type="transmembrane region" description="Helical" evidence="5">
    <location>
        <begin position="42"/>
        <end position="63"/>
    </location>
</feature>
<dbReference type="GO" id="GO:0016787">
    <property type="term" value="F:hydrolase activity"/>
    <property type="evidence" value="ECO:0007669"/>
    <property type="project" value="UniProtKB-KW"/>
</dbReference>
<organism evidence="8 9">
    <name type="scientific">Pseudoglutamicibacter cumminsii</name>
    <dbReference type="NCBI Taxonomy" id="156979"/>
    <lineage>
        <taxon>Bacteria</taxon>
        <taxon>Bacillati</taxon>
        <taxon>Actinomycetota</taxon>
        <taxon>Actinomycetes</taxon>
        <taxon>Micrococcales</taxon>
        <taxon>Micrococcaceae</taxon>
        <taxon>Pseudoglutamicibacter</taxon>
    </lineage>
</organism>
<keyword evidence="9" id="KW-1185">Reference proteome</keyword>
<feature type="domain" description="AB hydrolase-1" evidence="6">
    <location>
        <begin position="137"/>
        <end position="323"/>
    </location>
</feature>
<keyword evidence="5" id="KW-0812">Transmembrane</keyword>
<evidence type="ECO:0000256" key="2">
    <source>
        <dbReference type="ARBA" id="ARBA00022729"/>
    </source>
</evidence>
<evidence type="ECO:0000256" key="1">
    <source>
        <dbReference type="ARBA" id="ARBA00010088"/>
    </source>
</evidence>
<evidence type="ECO:0000313" key="9">
    <source>
        <dbReference type="Proteomes" id="UP000245514"/>
    </source>
</evidence>
<sequence length="548" mass="59968">MPGNKQADNKPLSNHKTYNPTVDNSEDTVTSPHKTRREPRRLTMFGAAAAAIALTLTACGGGASKPAPADPSSASESAAASNEELKSFYQQKIDWKKCDDFECGELTVPLNYEKPGEGSITLELIRAKATEKSERSLVVNPGGPGGSGVNMVKDSATMMFSRTLRKNYDIVGFDPRGVGQSTSVNCFTDEDRDQQMSDSRMPSNDDKGVDEIKKAAEADVVKCKQKTKPEELLSQITTPNSAHDMDILRAALGEEKLDYLGYSYGTKLGAQYLSMFPGNAGRMVLDAAMDPSLGIEEVALDQAKSFEESLDHYLESCAQQTNCWFDGDVADGRKKLTYWINEWDAKPLKIDDGRQLTGAAAFEAILLPMYEPAAHEMLTEALNLAIKQKDPSGLVFLWDLSNDREMDGTYSTNSSEAFRAYNCMDYKLPELTEESRQESRKKFAKEAPFYGEALSESDGCAGWPNAGAAAQDKFTVSDEIPPVLVVGTKHDPATPYHWAESLQKQLPGSTLLTWDGWGHTAYGRSNMCVTAGVDKYLTQGEMPSKTSC</sequence>
<keyword evidence="2" id="KW-0732">Signal</keyword>
<dbReference type="PANTHER" id="PTHR43248:SF29">
    <property type="entry name" value="TRIPEPTIDYL AMINOPEPTIDASE"/>
    <property type="match status" value="1"/>
</dbReference>
<name>A0ABX5L6D1_9MICC</name>
<protein>
    <submittedName>
        <fullName evidence="8">Alpha/beta hydrolase</fullName>
    </submittedName>
</protein>
<evidence type="ECO:0000259" key="7">
    <source>
        <dbReference type="Pfam" id="PF08386"/>
    </source>
</evidence>
<dbReference type="Proteomes" id="UP000245514">
    <property type="component" value="Unassembled WGS sequence"/>
</dbReference>
<gene>
    <name evidence="8" type="ORF">CAY35_06080</name>
</gene>
<feature type="domain" description="Peptidase S33 tripeptidyl aminopeptidase-like C-terminal" evidence="7">
    <location>
        <begin position="448"/>
        <end position="548"/>
    </location>
</feature>